<evidence type="ECO:0000259" key="2">
    <source>
        <dbReference type="Pfam" id="PF00226"/>
    </source>
</evidence>
<dbReference type="WBParaSite" id="ACRNAN_scaffold12023.g16159.t1">
    <property type="protein sequence ID" value="ACRNAN_scaffold12023.g16159.t1"/>
    <property type="gene ID" value="ACRNAN_scaffold12023.g16159"/>
</dbReference>
<feature type="domain" description="J" evidence="2">
    <location>
        <begin position="303"/>
        <end position="334"/>
    </location>
</feature>
<dbReference type="Pfam" id="PF00226">
    <property type="entry name" value="DnaJ"/>
    <property type="match status" value="1"/>
</dbReference>
<feature type="signal peptide" evidence="1">
    <location>
        <begin position="1"/>
        <end position="21"/>
    </location>
</feature>
<dbReference type="InterPro" id="IPR001623">
    <property type="entry name" value="DnaJ_domain"/>
</dbReference>
<reference evidence="4" key="1">
    <citation type="submission" date="2022-11" db="UniProtKB">
        <authorList>
            <consortium name="WormBaseParasite"/>
        </authorList>
    </citation>
    <scope>IDENTIFICATION</scope>
</reference>
<dbReference type="CDD" id="cd06257">
    <property type="entry name" value="DnaJ"/>
    <property type="match status" value="1"/>
</dbReference>
<keyword evidence="3" id="KW-1185">Reference proteome</keyword>
<evidence type="ECO:0000313" key="3">
    <source>
        <dbReference type="Proteomes" id="UP000887540"/>
    </source>
</evidence>
<dbReference type="InterPro" id="IPR036869">
    <property type="entry name" value="J_dom_sf"/>
</dbReference>
<dbReference type="SUPFAM" id="SSF46565">
    <property type="entry name" value="Chaperone J-domain"/>
    <property type="match status" value="1"/>
</dbReference>
<sequence length="362" mass="40908">MASYLLFFFSISLFYTCSTSSSNHFDEDGKEKGVINDLILQIYNTENIKNEEEKKQKDSDGLAIIWYLNYHPDHHDIYTSIVWKTLKLLRHDNSKFKKLLNDITEEAHKYYQDYFANDIREIIDDNYVPISPKERVMMKAIYVKEAIDAIVSSGSVPALMMHWETVDPASKELIISNAGISTEVFLHIVSKAGQYAIKPGALLGASYVISHASYLIVVRWYYKGDIDGKYVAKYIVDDLVVVTSTIGMGAAGAAACSYIPNPIAPIACGIAAGGLGWYLTAEFVDELTQWIFDLAPTPALELAYKFLEVHHTASNKEVNEAYYKLLTKYHPRSDGYDAKMLTKTKASFLIIKSHREKEMFVV</sequence>
<name>A0A914CL73_9BILA</name>
<keyword evidence="1" id="KW-0732">Signal</keyword>
<dbReference type="Proteomes" id="UP000887540">
    <property type="component" value="Unplaced"/>
</dbReference>
<accession>A0A914CL73</accession>
<dbReference type="Gene3D" id="1.10.287.110">
    <property type="entry name" value="DnaJ domain"/>
    <property type="match status" value="1"/>
</dbReference>
<evidence type="ECO:0000256" key="1">
    <source>
        <dbReference type="SAM" id="SignalP"/>
    </source>
</evidence>
<organism evidence="3 4">
    <name type="scientific">Acrobeloides nanus</name>
    <dbReference type="NCBI Taxonomy" id="290746"/>
    <lineage>
        <taxon>Eukaryota</taxon>
        <taxon>Metazoa</taxon>
        <taxon>Ecdysozoa</taxon>
        <taxon>Nematoda</taxon>
        <taxon>Chromadorea</taxon>
        <taxon>Rhabditida</taxon>
        <taxon>Tylenchina</taxon>
        <taxon>Cephalobomorpha</taxon>
        <taxon>Cephaloboidea</taxon>
        <taxon>Cephalobidae</taxon>
        <taxon>Acrobeloides</taxon>
    </lineage>
</organism>
<protein>
    <submittedName>
        <fullName evidence="4">J domain-containing protein</fullName>
    </submittedName>
</protein>
<proteinExistence type="predicted"/>
<evidence type="ECO:0000313" key="4">
    <source>
        <dbReference type="WBParaSite" id="ACRNAN_scaffold12023.g16159.t1"/>
    </source>
</evidence>
<feature type="chain" id="PRO_5037571279" evidence="1">
    <location>
        <begin position="22"/>
        <end position="362"/>
    </location>
</feature>
<dbReference type="AlphaFoldDB" id="A0A914CL73"/>